<dbReference type="EMBL" id="SDMR01000008">
    <property type="protein sequence ID" value="TBT95000.1"/>
    <property type="molecule type" value="Genomic_DNA"/>
</dbReference>
<organism evidence="1 2">
    <name type="scientific">Propioniciclava tarda</name>
    <dbReference type="NCBI Taxonomy" id="433330"/>
    <lineage>
        <taxon>Bacteria</taxon>
        <taxon>Bacillati</taxon>
        <taxon>Actinomycetota</taxon>
        <taxon>Actinomycetes</taxon>
        <taxon>Propionibacteriales</taxon>
        <taxon>Propionibacteriaceae</taxon>
        <taxon>Propioniciclava</taxon>
    </lineage>
</organism>
<dbReference type="Gene3D" id="1.10.10.10">
    <property type="entry name" value="Winged helix-like DNA-binding domain superfamily/Winged helix DNA-binding domain"/>
    <property type="match status" value="1"/>
</dbReference>
<protein>
    <submittedName>
        <fullName evidence="1">ArsR family transcriptional regulator</fullName>
    </submittedName>
</protein>
<evidence type="ECO:0000313" key="2">
    <source>
        <dbReference type="Proteomes" id="UP000291933"/>
    </source>
</evidence>
<accession>A0A4Q9KM17</accession>
<dbReference type="InterPro" id="IPR036388">
    <property type="entry name" value="WH-like_DNA-bd_sf"/>
</dbReference>
<sequence length="208" mass="21447">MLVMSAGSHEEGSLSRARRRVLDAVRENGDAPISLGELSAQTGSHPNTLREHLTALIDGGLVTSDAAVDGGRRGRPALRYRSVAPKADAVGAAAIVMALAEEVAELPEAASVALRAGRRWAAVLDAEPSPDLLGQLTALGFDPVRVDEGIVLRSCPVAELADAVPGVICRMHLGALQASGGSDAIVDLVAWGHPDGCLIRTPSESRGA</sequence>
<evidence type="ECO:0000313" key="1">
    <source>
        <dbReference type="EMBL" id="TBT95000.1"/>
    </source>
</evidence>
<name>A0A4Q9KM17_PROTD</name>
<dbReference type="Proteomes" id="UP000291933">
    <property type="component" value="Unassembled WGS sequence"/>
</dbReference>
<dbReference type="SUPFAM" id="SSF46785">
    <property type="entry name" value="Winged helix' DNA-binding domain"/>
    <property type="match status" value="1"/>
</dbReference>
<keyword evidence="2" id="KW-1185">Reference proteome</keyword>
<dbReference type="Pfam" id="PF12840">
    <property type="entry name" value="HTH_20"/>
    <property type="match status" value="1"/>
</dbReference>
<dbReference type="OrthoDB" id="3399802at2"/>
<comment type="caution">
    <text evidence="1">The sequence shown here is derived from an EMBL/GenBank/DDBJ whole genome shotgun (WGS) entry which is preliminary data.</text>
</comment>
<reference evidence="1 2" key="1">
    <citation type="submission" date="2019-01" db="EMBL/GenBank/DDBJ databases">
        <title>Lactibacter flavus gen. nov., sp. nov., a novel bacterium of the family Propionibacteriaceae isolated from raw milk and dairy products.</title>
        <authorList>
            <person name="Huptas C."/>
            <person name="Wenning M."/>
            <person name="Breitenwieser F."/>
            <person name="Doll E."/>
            <person name="Von Neubeck M."/>
            <person name="Busse H.-J."/>
            <person name="Scherer S."/>
        </authorList>
    </citation>
    <scope>NUCLEOTIDE SEQUENCE [LARGE SCALE GENOMIC DNA]</scope>
    <source>
        <strain evidence="1 2">DSM 22130</strain>
    </source>
</reference>
<proteinExistence type="predicted"/>
<gene>
    <name evidence="1" type="ORF">ET996_08320</name>
</gene>
<dbReference type="InterPro" id="IPR036390">
    <property type="entry name" value="WH_DNA-bd_sf"/>
</dbReference>
<dbReference type="AlphaFoldDB" id="A0A4Q9KM17"/>